<organism evidence="1 2">
    <name type="scientific">Haematococcus lacustris</name>
    <name type="common">Green alga</name>
    <name type="synonym">Haematococcus pluvialis</name>
    <dbReference type="NCBI Taxonomy" id="44745"/>
    <lineage>
        <taxon>Eukaryota</taxon>
        <taxon>Viridiplantae</taxon>
        <taxon>Chlorophyta</taxon>
        <taxon>core chlorophytes</taxon>
        <taxon>Chlorophyceae</taxon>
        <taxon>CS clade</taxon>
        <taxon>Chlamydomonadales</taxon>
        <taxon>Haematococcaceae</taxon>
        <taxon>Haematococcus</taxon>
    </lineage>
</organism>
<name>A0A699YYE2_HAELA</name>
<gene>
    <name evidence="1" type="ORF">HaLaN_10773</name>
</gene>
<accession>A0A699YYE2</accession>
<proteinExistence type="predicted"/>
<dbReference type="Proteomes" id="UP000485058">
    <property type="component" value="Unassembled WGS sequence"/>
</dbReference>
<keyword evidence="2" id="KW-1185">Reference proteome</keyword>
<dbReference type="EMBL" id="BLLF01000753">
    <property type="protein sequence ID" value="GFH14671.1"/>
    <property type="molecule type" value="Genomic_DNA"/>
</dbReference>
<dbReference type="AlphaFoldDB" id="A0A699YYE2"/>
<protein>
    <submittedName>
        <fullName evidence="1">Uncharacterized protein</fullName>
    </submittedName>
</protein>
<reference evidence="1 2" key="1">
    <citation type="submission" date="2020-02" db="EMBL/GenBank/DDBJ databases">
        <title>Draft genome sequence of Haematococcus lacustris strain NIES-144.</title>
        <authorList>
            <person name="Morimoto D."/>
            <person name="Nakagawa S."/>
            <person name="Yoshida T."/>
            <person name="Sawayama S."/>
        </authorList>
    </citation>
    <scope>NUCLEOTIDE SEQUENCE [LARGE SCALE GENOMIC DNA]</scope>
    <source>
        <strain evidence="1 2">NIES-144</strain>
    </source>
</reference>
<sequence length="120" mass="12682">MQRLSKDGHAHSVTADTMKRLRLPQIAILVGAGVAACSDYCSGPKLPPRVKVSPKAAAMNKLVAIMELPRGASIPTRALEPWHTLGLLASSLWSGGLPPERAIDLGFVFIKGATEDASIL</sequence>
<evidence type="ECO:0000313" key="2">
    <source>
        <dbReference type="Proteomes" id="UP000485058"/>
    </source>
</evidence>
<evidence type="ECO:0000313" key="1">
    <source>
        <dbReference type="EMBL" id="GFH14671.1"/>
    </source>
</evidence>
<comment type="caution">
    <text evidence="1">The sequence shown here is derived from an EMBL/GenBank/DDBJ whole genome shotgun (WGS) entry which is preliminary data.</text>
</comment>